<dbReference type="Pfam" id="PF13185">
    <property type="entry name" value="GAF_2"/>
    <property type="match status" value="1"/>
</dbReference>
<keyword evidence="3" id="KW-0597">Phosphoprotein</keyword>
<dbReference type="SUPFAM" id="SSF55785">
    <property type="entry name" value="PYP-like sensor domain (PAS domain)"/>
    <property type="match status" value="5"/>
</dbReference>
<evidence type="ECO:0000256" key="2">
    <source>
        <dbReference type="ARBA" id="ARBA00012438"/>
    </source>
</evidence>
<dbReference type="SUPFAM" id="SSF55874">
    <property type="entry name" value="ATPase domain of HSP90 chaperone/DNA topoisomerase II/histidine kinase"/>
    <property type="match status" value="1"/>
</dbReference>
<dbReference type="InterPro" id="IPR035965">
    <property type="entry name" value="PAS-like_dom_sf"/>
</dbReference>
<comment type="caution">
    <text evidence="6">Lacks conserved residue(s) required for the propagation of feature annotation.</text>
</comment>
<sequence>MACRGRHSWDIELNPVDMQQAALRVLIVGGDSPSLQRHGALLRQRGLDVRVEDSAAEALGALNSFAPELLLLEVRDASEDDANLIRQTRGAVSQQDLPVLLLTPQAGSEAQRRMSSLGCGGDLFLTKPVDTDYLLSIVLARAREFRRMGETHQALSHSLRDLDRQRQVLDAHAVVSMTDARGVITYANERFCQVSGYSRGELIGNTHGILKSGMHLDSFYQEMWKTIASGRTWQGEICNRSKQGSLIWVNATIMPFLDEQGQPRQYISIRTEITEQKLQQQRLAESEQRFRRLADSAPVLIWMADSRGGGTYFNRTWLSFTGRFLEQEQGMGWFGGVHPEDREALLQLYDEAVKRQGEFDAEFRLRRHDGEYRWFSAHGQPRLNPEGGFEGYVGSCTDISAHVALRHQLQRVEERLIYALEGTGQGVWDWNLLTGEVHRSAQWRAMLGYGDGDAAGDRGGVDVDMHPDDREHYALDLTRHLRGETRIFENAHRLRCKDGSYIWMLSRGKLVSRDAEDRPARMVGTDTDISARKSAETQLLRMRDIAAEIRDIQSRFIAGEARDTIFASILEAILRFSGSPLGFVAELVRDGDGAPYLRTNAISDIAWDEDSRRRFRVSGGMEFRNLDNLLGQVIQTGIVVIANNPVGDPWRGGLPFGHPVVKRSLGLPIHRGEELVGMVGLANRAEDYDQLLVEELQPLLATYATIVVAVRSENRRQQAETALQMLNAELEARVDKRTRELAASYSQLQEEEQFQRALFEIAPVGLALFRISDGCLLDCNPAFARILEFPMEDLVGRIYHDLVLSDKRATGPGEFEILRQSGSLRGHETNYRTRSGVQVPVRQSLRLVERKGVPMAWLVAEDIRERQRRDAVTDHLTRRIATLTGQQLFDAVCTSLSQLLGAEQVFIGRALPEWGSIRVLAWKIGEDWGAPNSHFHGGALFDAVTSSGELICHERVQELFPDQLWLRAREVNSFVALPLTDSSGATMGVLGAMSRAPFALPRGELISMLQLFAVRVRSEMQRIGAEQRFHDLFQFSPEAIVLADGEGRIRQVNEAAPRLFGYGPVEMAGRGVEELLPAELRQRHMGYRQDYMKRSMPRMMAFDRKAELRGQRRDGSTFPLEVSLVPVETEQGRWVAAVMRDISERTEAQQKIQASLREKETLLKEIHHRVKNNLQIIVSLLDMQAERLALGAARNALLDSQHRVRSMALIHERLYRNDDLGGVDFGEYLQSLVRVLYRSYQVDGCQVKLELDLDSIRLNIDTAVPCGLLINEMVTNAFKHAFHGRKEGQLRVSLKEVGGEVLLTVADDGPGIPAGFDWKKSDSLGAMLIHTLSRQIKAAMTIFGPPGTVYTLKFKELRYAPR</sequence>
<keyword evidence="7" id="KW-0175">Coiled coil</keyword>
<keyword evidence="9" id="KW-1185">Reference proteome</keyword>
<dbReference type="Gene3D" id="3.30.450.40">
    <property type="match status" value="2"/>
</dbReference>
<dbReference type="PROSITE" id="PS50112">
    <property type="entry name" value="PAS"/>
    <property type="match status" value="3"/>
</dbReference>
<dbReference type="SMART" id="SM00091">
    <property type="entry name" value="PAS"/>
    <property type="match status" value="5"/>
</dbReference>
<evidence type="ECO:0000256" key="3">
    <source>
        <dbReference type="ARBA" id="ARBA00022553"/>
    </source>
</evidence>
<dbReference type="InterPro" id="IPR000700">
    <property type="entry name" value="PAS-assoc_C"/>
</dbReference>
<dbReference type="InterPro" id="IPR003018">
    <property type="entry name" value="GAF"/>
</dbReference>
<keyword evidence="5" id="KW-0418">Kinase</keyword>
<accession>A0A6S6Y045</accession>
<dbReference type="EMBL" id="LR778301">
    <property type="protein sequence ID" value="CAB1368549.1"/>
    <property type="molecule type" value="Genomic_DNA"/>
</dbReference>
<dbReference type="FunFam" id="3.30.450.20:FF:000099">
    <property type="entry name" value="Sensory box sensor histidine kinase"/>
    <property type="match status" value="1"/>
</dbReference>
<organism evidence="8 9">
    <name type="scientific">Denitratisoma oestradiolicum</name>
    <dbReference type="NCBI Taxonomy" id="311182"/>
    <lineage>
        <taxon>Bacteria</taxon>
        <taxon>Pseudomonadati</taxon>
        <taxon>Pseudomonadota</taxon>
        <taxon>Betaproteobacteria</taxon>
        <taxon>Nitrosomonadales</taxon>
        <taxon>Sterolibacteriaceae</taxon>
        <taxon>Denitratisoma</taxon>
    </lineage>
</organism>
<feature type="coiled-coil region" evidence="7">
    <location>
        <begin position="709"/>
        <end position="736"/>
    </location>
</feature>
<keyword evidence="4" id="KW-0808">Transferase</keyword>
<name>A0A6S6Y045_9PROT</name>
<dbReference type="GO" id="GO:0004673">
    <property type="term" value="F:protein histidine kinase activity"/>
    <property type="evidence" value="ECO:0007669"/>
    <property type="project" value="UniProtKB-EC"/>
</dbReference>
<dbReference type="Gene3D" id="3.30.450.20">
    <property type="entry name" value="PAS domain"/>
    <property type="match status" value="5"/>
</dbReference>
<dbReference type="Proteomes" id="UP000515733">
    <property type="component" value="Chromosome"/>
</dbReference>
<comment type="catalytic activity">
    <reaction evidence="1">
        <text>ATP + protein L-histidine = ADP + protein N-phospho-L-histidine.</text>
        <dbReference type="EC" id="2.7.13.3"/>
    </reaction>
</comment>
<dbReference type="CDD" id="cd00130">
    <property type="entry name" value="PAS"/>
    <property type="match status" value="3"/>
</dbReference>
<dbReference type="InterPro" id="IPR011006">
    <property type="entry name" value="CheY-like_superfamily"/>
</dbReference>
<evidence type="ECO:0000256" key="6">
    <source>
        <dbReference type="PROSITE-ProRule" id="PRU00169"/>
    </source>
</evidence>
<dbReference type="InterPro" id="IPR001610">
    <property type="entry name" value="PAC"/>
</dbReference>
<dbReference type="Pfam" id="PF01590">
    <property type="entry name" value="GAF"/>
    <property type="match status" value="1"/>
</dbReference>
<evidence type="ECO:0000313" key="8">
    <source>
        <dbReference type="EMBL" id="CAB1368549.1"/>
    </source>
</evidence>
<evidence type="ECO:0000256" key="5">
    <source>
        <dbReference type="ARBA" id="ARBA00022777"/>
    </source>
</evidence>
<reference evidence="8 9" key="1">
    <citation type="submission" date="2020-03" db="EMBL/GenBank/DDBJ databases">
        <authorList>
            <consortium name="Genoscope - CEA"/>
            <person name="William W."/>
        </authorList>
    </citation>
    <scope>NUCLEOTIDE SEQUENCE [LARGE SCALE GENOMIC DNA]</scope>
    <source>
        <strain evidence="9">DSM 16959</strain>
    </source>
</reference>
<dbReference type="InterPro" id="IPR011495">
    <property type="entry name" value="Sig_transdc_His_kin_sub2_dim/P"/>
</dbReference>
<dbReference type="Pfam" id="PF02518">
    <property type="entry name" value="HATPase_c"/>
    <property type="match status" value="1"/>
</dbReference>
<dbReference type="SUPFAM" id="SSF55781">
    <property type="entry name" value="GAF domain-like"/>
    <property type="match status" value="2"/>
</dbReference>
<gene>
    <name evidence="8" type="ORF">DENOEST_1384</name>
</gene>
<protein>
    <recommendedName>
        <fullName evidence="2">histidine kinase</fullName>
        <ecNumber evidence="2">2.7.13.3</ecNumber>
    </recommendedName>
</protein>
<dbReference type="InterPro" id="IPR052162">
    <property type="entry name" value="Sensor_kinase/Photoreceptor"/>
</dbReference>
<dbReference type="KEGG" id="doe:DENOEST_1384"/>
<dbReference type="SMART" id="SM00387">
    <property type="entry name" value="HATPase_c"/>
    <property type="match status" value="1"/>
</dbReference>
<evidence type="ECO:0000256" key="7">
    <source>
        <dbReference type="SAM" id="Coils"/>
    </source>
</evidence>
<dbReference type="Pfam" id="PF13426">
    <property type="entry name" value="PAS_9"/>
    <property type="match status" value="2"/>
</dbReference>
<dbReference type="InterPro" id="IPR003594">
    <property type="entry name" value="HATPase_dom"/>
</dbReference>
<dbReference type="EC" id="2.7.13.3" evidence="2"/>
<dbReference type="Pfam" id="PF07568">
    <property type="entry name" value="HisKA_2"/>
    <property type="match status" value="1"/>
</dbReference>
<dbReference type="Pfam" id="PF08447">
    <property type="entry name" value="PAS_3"/>
    <property type="match status" value="3"/>
</dbReference>
<dbReference type="SMART" id="SM00086">
    <property type="entry name" value="PAC"/>
    <property type="match status" value="5"/>
</dbReference>
<dbReference type="InterPro" id="IPR000014">
    <property type="entry name" value="PAS"/>
</dbReference>
<dbReference type="Gene3D" id="3.40.50.2300">
    <property type="match status" value="1"/>
</dbReference>
<dbReference type="InterPro" id="IPR013655">
    <property type="entry name" value="PAS_fold_3"/>
</dbReference>
<evidence type="ECO:0000256" key="4">
    <source>
        <dbReference type="ARBA" id="ARBA00022679"/>
    </source>
</evidence>
<dbReference type="InterPro" id="IPR029016">
    <property type="entry name" value="GAF-like_dom_sf"/>
</dbReference>
<dbReference type="GO" id="GO:0000160">
    <property type="term" value="P:phosphorelay signal transduction system"/>
    <property type="evidence" value="ECO:0007669"/>
    <property type="project" value="InterPro"/>
</dbReference>
<dbReference type="SMART" id="SM00065">
    <property type="entry name" value="GAF"/>
    <property type="match status" value="2"/>
</dbReference>
<dbReference type="PANTHER" id="PTHR43304">
    <property type="entry name" value="PHYTOCHROME-LIKE PROTEIN CPH1"/>
    <property type="match status" value="1"/>
</dbReference>
<dbReference type="InterPro" id="IPR001789">
    <property type="entry name" value="Sig_transdc_resp-reg_receiver"/>
</dbReference>
<dbReference type="PANTHER" id="PTHR43304:SF1">
    <property type="entry name" value="PAC DOMAIN-CONTAINING PROTEIN"/>
    <property type="match status" value="1"/>
</dbReference>
<dbReference type="SMART" id="SM00448">
    <property type="entry name" value="REC"/>
    <property type="match status" value="1"/>
</dbReference>
<evidence type="ECO:0000313" key="9">
    <source>
        <dbReference type="Proteomes" id="UP000515733"/>
    </source>
</evidence>
<evidence type="ECO:0000256" key="1">
    <source>
        <dbReference type="ARBA" id="ARBA00000085"/>
    </source>
</evidence>
<dbReference type="PROSITE" id="PS50113">
    <property type="entry name" value="PAC"/>
    <property type="match status" value="4"/>
</dbReference>
<dbReference type="OrthoDB" id="8552871at2"/>
<dbReference type="InterPro" id="IPR036890">
    <property type="entry name" value="HATPase_C_sf"/>
</dbReference>
<proteinExistence type="predicted"/>
<dbReference type="Gene3D" id="3.30.565.10">
    <property type="entry name" value="Histidine kinase-like ATPase, C-terminal domain"/>
    <property type="match status" value="1"/>
</dbReference>
<dbReference type="NCBIfam" id="TIGR00229">
    <property type="entry name" value="sensory_box"/>
    <property type="match status" value="5"/>
</dbReference>
<dbReference type="SUPFAM" id="SSF52172">
    <property type="entry name" value="CheY-like"/>
    <property type="match status" value="1"/>
</dbReference>
<dbReference type="PROSITE" id="PS50110">
    <property type="entry name" value="RESPONSE_REGULATORY"/>
    <property type="match status" value="1"/>
</dbReference>